<keyword evidence="3" id="KW-1185">Reference proteome</keyword>
<comment type="caution">
    <text evidence="2">The sequence shown here is derived from an EMBL/GenBank/DDBJ whole genome shotgun (WGS) entry which is preliminary data.</text>
</comment>
<protein>
    <submittedName>
        <fullName evidence="2">DUF2891 domain-containing protein</fullName>
    </submittedName>
</protein>
<organism evidence="2 3">
    <name type="scientific">Chitinophaga lutea</name>
    <dbReference type="NCBI Taxonomy" id="2488634"/>
    <lineage>
        <taxon>Bacteria</taxon>
        <taxon>Pseudomonadati</taxon>
        <taxon>Bacteroidota</taxon>
        <taxon>Chitinophagia</taxon>
        <taxon>Chitinophagales</taxon>
        <taxon>Chitinophagaceae</taxon>
        <taxon>Chitinophaga</taxon>
    </lineage>
</organism>
<sequence>MRVLSLLVCLLWYSNGFAQMSLYTEKDGQMRLTTAGALHFAALPLKCMQHAFPYKTGIVFSDSSYLKAPQTYHPAFYGCYDWHSSVHGHWMLVRLLKMYPDLPNAAEIRQKLAENLSQENIRQEMLLFRNKENKGFERIYGWSWLMQLQTELITWDDPLGRQLRQNIAPLAWHFSNAWRDFLKKIVYPIRVGEHTNLAFGLRLAWDYGMVTRDTALQSAIREAAMRFYAKDRNCPASWEPGGYDFLSPCLEEADLMWRILPAATYKTWVKEFLPGLFEKDPQLFSIAAVKDRTDGKLVHLDGLNLSRAWCLYGIARQVGENGNAIRELANRHLHAALPHVASGDYAGEHWLATFAVYALTVEY</sequence>
<evidence type="ECO:0000313" key="2">
    <source>
        <dbReference type="EMBL" id="RPE13698.1"/>
    </source>
</evidence>
<feature type="signal peptide" evidence="1">
    <location>
        <begin position="1"/>
        <end position="18"/>
    </location>
</feature>
<dbReference type="EMBL" id="RPDH01000001">
    <property type="protein sequence ID" value="RPE13698.1"/>
    <property type="molecule type" value="Genomic_DNA"/>
</dbReference>
<dbReference type="Proteomes" id="UP000278351">
    <property type="component" value="Unassembled WGS sequence"/>
</dbReference>
<reference evidence="2 3" key="1">
    <citation type="submission" date="2018-11" db="EMBL/GenBank/DDBJ databases">
        <title>Chitinophaga lutea sp.nov., isolate from arsenic contaminated soil.</title>
        <authorList>
            <person name="Zong Y."/>
        </authorList>
    </citation>
    <scope>NUCLEOTIDE SEQUENCE [LARGE SCALE GENOMIC DNA]</scope>
    <source>
        <strain evidence="2 3">ZY74</strain>
    </source>
</reference>
<dbReference type="OrthoDB" id="9779797at2"/>
<proteinExistence type="predicted"/>
<dbReference type="AlphaFoldDB" id="A0A3N4Q0F5"/>
<evidence type="ECO:0000256" key="1">
    <source>
        <dbReference type="SAM" id="SignalP"/>
    </source>
</evidence>
<dbReference type="Pfam" id="PF11199">
    <property type="entry name" value="DUF2891"/>
    <property type="match status" value="1"/>
</dbReference>
<accession>A0A3N4Q0F5</accession>
<keyword evidence="1" id="KW-0732">Signal</keyword>
<evidence type="ECO:0000313" key="3">
    <source>
        <dbReference type="Proteomes" id="UP000278351"/>
    </source>
</evidence>
<dbReference type="InterPro" id="IPR021365">
    <property type="entry name" value="DUF2891"/>
</dbReference>
<dbReference type="RefSeq" id="WP_123846218.1">
    <property type="nucleotide sequence ID" value="NZ_RPDH01000001.1"/>
</dbReference>
<feature type="chain" id="PRO_5018235203" evidence="1">
    <location>
        <begin position="19"/>
        <end position="363"/>
    </location>
</feature>
<name>A0A3N4Q0F5_9BACT</name>
<gene>
    <name evidence="2" type="ORF">EGT74_09350</name>
</gene>